<proteinExistence type="predicted"/>
<reference evidence="1" key="1">
    <citation type="submission" date="2022-04" db="EMBL/GenBank/DDBJ databases">
        <title>Roseomonas acroporae sp. nov., isolated from coral Acropora digitifera.</title>
        <authorList>
            <person name="Sun H."/>
        </authorList>
    </citation>
    <scope>NUCLEOTIDE SEQUENCE</scope>
    <source>
        <strain evidence="1">NAR14</strain>
    </source>
</reference>
<gene>
    <name evidence="1" type="ORF">M0638_25020</name>
</gene>
<protein>
    <submittedName>
        <fullName evidence="1">Uncharacterized protein</fullName>
    </submittedName>
</protein>
<dbReference type="EMBL" id="JALPRX010000136">
    <property type="protein sequence ID" value="MCK8787633.1"/>
    <property type="molecule type" value="Genomic_DNA"/>
</dbReference>
<dbReference type="Proteomes" id="UP001139516">
    <property type="component" value="Unassembled WGS sequence"/>
</dbReference>
<evidence type="ECO:0000313" key="2">
    <source>
        <dbReference type="Proteomes" id="UP001139516"/>
    </source>
</evidence>
<accession>A0A9X2BWC2</accession>
<name>A0A9X2BWC2_9PROT</name>
<sequence>MIRKLVTLPREMLAEVAEYRFGNQVKSESEAFRQLIRAGLEATKKKRQPAG</sequence>
<comment type="caution">
    <text evidence="1">The sequence shown here is derived from an EMBL/GenBank/DDBJ whole genome shotgun (WGS) entry which is preliminary data.</text>
</comment>
<evidence type="ECO:0000313" key="1">
    <source>
        <dbReference type="EMBL" id="MCK8787633.1"/>
    </source>
</evidence>
<keyword evidence="2" id="KW-1185">Reference proteome</keyword>
<dbReference type="AlphaFoldDB" id="A0A9X2BWC2"/>
<organism evidence="1 2">
    <name type="scientific">Roseomonas acroporae</name>
    <dbReference type="NCBI Taxonomy" id="2937791"/>
    <lineage>
        <taxon>Bacteria</taxon>
        <taxon>Pseudomonadati</taxon>
        <taxon>Pseudomonadota</taxon>
        <taxon>Alphaproteobacteria</taxon>
        <taxon>Acetobacterales</taxon>
        <taxon>Roseomonadaceae</taxon>
        <taxon>Roseomonas</taxon>
    </lineage>
</organism>
<dbReference type="RefSeq" id="WP_248669683.1">
    <property type="nucleotide sequence ID" value="NZ_JALPRX010000136.1"/>
</dbReference>